<evidence type="ECO:0000313" key="7">
    <source>
        <dbReference type="Proteomes" id="UP000002028"/>
    </source>
</evidence>
<feature type="domain" description="TaqI-like C-terminal specificity" evidence="5">
    <location>
        <begin position="63"/>
        <end position="225"/>
    </location>
</feature>
<keyword evidence="2" id="KW-0489">Methyltransferase</keyword>
<proteinExistence type="predicted"/>
<dbReference type="InterPro" id="IPR025931">
    <property type="entry name" value="TaqI_C"/>
</dbReference>
<organism evidence="6 7">
    <name type="scientific">Spirosoma linguale (strain ATCC 33905 / DSM 74 / LMG 10896 / Claus 1)</name>
    <dbReference type="NCBI Taxonomy" id="504472"/>
    <lineage>
        <taxon>Bacteria</taxon>
        <taxon>Pseudomonadati</taxon>
        <taxon>Bacteroidota</taxon>
        <taxon>Cytophagia</taxon>
        <taxon>Cytophagales</taxon>
        <taxon>Cytophagaceae</taxon>
        <taxon>Spirosoma</taxon>
    </lineage>
</organism>
<dbReference type="Pfam" id="PF12950">
    <property type="entry name" value="TaqI_C"/>
    <property type="match status" value="1"/>
</dbReference>
<evidence type="ECO:0000259" key="5">
    <source>
        <dbReference type="Pfam" id="PF12950"/>
    </source>
</evidence>
<dbReference type="AlphaFoldDB" id="D2QPB1"/>
<dbReference type="KEGG" id="sli:Slin_3411"/>
<dbReference type="PANTHER" id="PTHR33841:SF1">
    <property type="entry name" value="DNA METHYLTRANSFERASE A"/>
    <property type="match status" value="1"/>
</dbReference>
<evidence type="ECO:0000256" key="4">
    <source>
        <dbReference type="ARBA" id="ARBA00047942"/>
    </source>
</evidence>
<gene>
    <name evidence="6" type="ordered locus">Slin_3411</name>
</gene>
<reference evidence="6 7" key="1">
    <citation type="journal article" date="2010" name="Stand. Genomic Sci.">
        <title>Complete genome sequence of Spirosoma linguale type strain (1).</title>
        <authorList>
            <person name="Lail K."/>
            <person name="Sikorski J."/>
            <person name="Saunders E."/>
            <person name="Lapidus A."/>
            <person name="Glavina Del Rio T."/>
            <person name="Copeland A."/>
            <person name="Tice H."/>
            <person name="Cheng J.-F."/>
            <person name="Lucas S."/>
            <person name="Nolan M."/>
            <person name="Bruce D."/>
            <person name="Goodwin L."/>
            <person name="Pitluck S."/>
            <person name="Ivanova N."/>
            <person name="Mavromatis K."/>
            <person name="Ovchinnikova G."/>
            <person name="Pati A."/>
            <person name="Chen A."/>
            <person name="Palaniappan K."/>
            <person name="Land M."/>
            <person name="Hauser L."/>
            <person name="Chang Y.-J."/>
            <person name="Jeffries C.D."/>
            <person name="Chain P."/>
            <person name="Brettin T."/>
            <person name="Detter J.C."/>
            <person name="Schuetze A."/>
            <person name="Rohde M."/>
            <person name="Tindall B.J."/>
            <person name="Goeker M."/>
            <person name="Bristow J."/>
            <person name="Eisen J.A."/>
            <person name="Markowitz V."/>
            <person name="Hugenholtz P."/>
            <person name="Kyrpides N.C."/>
            <person name="Klenk H.-P."/>
            <person name="Chen F."/>
        </authorList>
    </citation>
    <scope>NUCLEOTIDE SEQUENCE [LARGE SCALE GENOMIC DNA]</scope>
    <source>
        <strain evidence="7">ATCC 33905 / DSM 74 / LMG 10896 / Claus 1</strain>
    </source>
</reference>
<dbReference type="RefSeq" id="WP_012927940.1">
    <property type="nucleotide sequence ID" value="NC_013730.1"/>
</dbReference>
<dbReference type="GO" id="GO:0032259">
    <property type="term" value="P:methylation"/>
    <property type="evidence" value="ECO:0007669"/>
    <property type="project" value="UniProtKB-KW"/>
</dbReference>
<evidence type="ECO:0000256" key="2">
    <source>
        <dbReference type="ARBA" id="ARBA00022603"/>
    </source>
</evidence>
<name>D2QPB1_SPILD</name>
<evidence type="ECO:0000313" key="6">
    <source>
        <dbReference type="EMBL" id="ADB39419.1"/>
    </source>
</evidence>
<evidence type="ECO:0000256" key="1">
    <source>
        <dbReference type="ARBA" id="ARBA00011900"/>
    </source>
</evidence>
<accession>D2QPB1</accession>
<sequence length="247" mass="28657">MILSSAEARIKAKIEEAGKPLKDWDVQINYGIKTGFNEAFIIDGKTKDELVLKCPKSAEIIRPVLRGRDIGRYQAVFSDLWLLFIPWHFPLQYGSVLNGSSTLAEERFRSDYPIIYQHLLKYKKELSQRNQAETGIRYEWYAMQRFGANYADDFVKPKIIWGNLNIEATFSIDYQGSYILAPCNMLTSKNDDLNYLLAILNSPVTTYFMKNQGYSREGGYVEYKRILSSNCLYLKRQMFKEVKLSCL</sequence>
<protein>
    <recommendedName>
        <fullName evidence="1">site-specific DNA-methyltransferase (adenine-specific)</fullName>
        <ecNumber evidence="1">2.1.1.72</ecNumber>
    </recommendedName>
</protein>
<dbReference type="InterPro" id="IPR050953">
    <property type="entry name" value="N4_N6_ade-DNA_methylase"/>
</dbReference>
<keyword evidence="3" id="KW-0808">Transferase</keyword>
<dbReference type="eggNOG" id="COG0827">
    <property type="taxonomic scope" value="Bacteria"/>
</dbReference>
<evidence type="ECO:0000256" key="3">
    <source>
        <dbReference type="ARBA" id="ARBA00022679"/>
    </source>
</evidence>
<dbReference type="EC" id="2.1.1.72" evidence="1"/>
<dbReference type="Proteomes" id="UP000002028">
    <property type="component" value="Chromosome"/>
</dbReference>
<dbReference type="REBASE" id="23432">
    <property type="entry name" value="Sli74ORF3411P"/>
</dbReference>
<dbReference type="PANTHER" id="PTHR33841">
    <property type="entry name" value="DNA METHYLTRANSFERASE YEEA-RELATED"/>
    <property type="match status" value="1"/>
</dbReference>
<dbReference type="HOGENOM" id="CLU_025115_0_0_10"/>
<dbReference type="EMBL" id="CP001769">
    <property type="protein sequence ID" value="ADB39419.1"/>
    <property type="molecule type" value="Genomic_DNA"/>
</dbReference>
<comment type="catalytic activity">
    <reaction evidence="4">
        <text>a 2'-deoxyadenosine in DNA + S-adenosyl-L-methionine = an N(6)-methyl-2'-deoxyadenosine in DNA + S-adenosyl-L-homocysteine + H(+)</text>
        <dbReference type="Rhea" id="RHEA:15197"/>
        <dbReference type="Rhea" id="RHEA-COMP:12418"/>
        <dbReference type="Rhea" id="RHEA-COMP:12419"/>
        <dbReference type="ChEBI" id="CHEBI:15378"/>
        <dbReference type="ChEBI" id="CHEBI:57856"/>
        <dbReference type="ChEBI" id="CHEBI:59789"/>
        <dbReference type="ChEBI" id="CHEBI:90615"/>
        <dbReference type="ChEBI" id="CHEBI:90616"/>
        <dbReference type="EC" id="2.1.1.72"/>
    </reaction>
</comment>
<dbReference type="GO" id="GO:0009007">
    <property type="term" value="F:site-specific DNA-methyltransferase (adenine-specific) activity"/>
    <property type="evidence" value="ECO:0007669"/>
    <property type="project" value="UniProtKB-EC"/>
</dbReference>
<dbReference type="STRING" id="504472.Slin_3411"/>
<keyword evidence="7" id="KW-1185">Reference proteome</keyword>